<dbReference type="GO" id="GO:0005829">
    <property type="term" value="C:cytosol"/>
    <property type="evidence" value="ECO:0007669"/>
    <property type="project" value="UniProtKB-SubCell"/>
</dbReference>
<dbReference type="InterPro" id="IPR010920">
    <property type="entry name" value="LSM_dom_sf"/>
</dbReference>
<evidence type="ECO:0000256" key="7">
    <source>
        <dbReference type="ARBA" id="ARBA00023242"/>
    </source>
</evidence>
<dbReference type="Gene3D" id="2.30.30.100">
    <property type="match status" value="1"/>
</dbReference>
<dbReference type="SMART" id="SM00651">
    <property type="entry name" value="Sm"/>
    <property type="match status" value="1"/>
</dbReference>
<keyword evidence="8 9" id="KW-0687">Ribonucleoprotein</keyword>
<dbReference type="InterPro" id="IPR047575">
    <property type="entry name" value="Sm"/>
</dbReference>
<evidence type="ECO:0000259" key="10">
    <source>
        <dbReference type="PROSITE" id="PS52002"/>
    </source>
</evidence>
<dbReference type="GO" id="GO:0003723">
    <property type="term" value="F:RNA binding"/>
    <property type="evidence" value="ECO:0007669"/>
    <property type="project" value="InterPro"/>
</dbReference>
<keyword evidence="5 9" id="KW-0507">mRNA processing</keyword>
<evidence type="ECO:0000256" key="6">
    <source>
        <dbReference type="ARBA" id="ARBA00023187"/>
    </source>
</evidence>
<evidence type="ECO:0000256" key="8">
    <source>
        <dbReference type="ARBA" id="ARBA00023274"/>
    </source>
</evidence>
<dbReference type="Pfam" id="PF01423">
    <property type="entry name" value="LSM"/>
    <property type="match status" value="1"/>
</dbReference>
<organism evidence="11 12">
    <name type="scientific">Bigelowiella natans</name>
    <name type="common">Pedinomonas minutissima</name>
    <name type="synonym">Chlorarachnion sp. (strain CCMP621)</name>
    <dbReference type="NCBI Taxonomy" id="227086"/>
    <lineage>
        <taxon>Eukaryota</taxon>
        <taxon>Sar</taxon>
        <taxon>Rhizaria</taxon>
        <taxon>Cercozoa</taxon>
        <taxon>Chlorarachniophyceae</taxon>
        <taxon>Bigelowiella</taxon>
    </lineage>
</organism>
<keyword evidence="6 9" id="KW-0508">mRNA splicing</keyword>
<gene>
    <name evidence="11" type="primary">snrnp SmD2</name>
</gene>
<dbReference type="GO" id="GO:0030532">
    <property type="term" value="C:small nuclear ribonucleoprotein complex"/>
    <property type="evidence" value="ECO:0007669"/>
    <property type="project" value="InterPro"/>
</dbReference>
<reference evidence="11 12" key="1">
    <citation type="journal article" date="2006" name="Proc. Natl. Acad. Sci. U.S.A.">
        <title>Complete nucleotide sequence of the chlorarachniophyte nucleomorph: nature's smallest nucleus.</title>
        <authorList>
            <person name="Gilson P.R."/>
            <person name="Su V."/>
            <person name="Slamovits C.H."/>
            <person name="Reith M.E."/>
            <person name="Keeling P.J."/>
            <person name="McFadden G.I."/>
        </authorList>
    </citation>
    <scope>NUCLEOTIDE SEQUENCE [LARGE SCALE GENOMIC DNA]</scope>
    <source>
        <strain evidence="12">CCMP621</strain>
    </source>
</reference>
<dbReference type="InterPro" id="IPR001163">
    <property type="entry name" value="Sm_dom_euk/arc"/>
</dbReference>
<dbReference type="InterPro" id="IPR027248">
    <property type="entry name" value="Sm_D2"/>
</dbReference>
<evidence type="ECO:0000256" key="9">
    <source>
        <dbReference type="RuleBase" id="RU365051"/>
    </source>
</evidence>
<dbReference type="PANTHER" id="PTHR12777">
    <property type="entry name" value="SMALL NUCLEAR RIBONUCLEOPROTEIN SM D2"/>
    <property type="match status" value="1"/>
</dbReference>
<sequence>MQKETHSVDNVLKNKGPFMLLSKVTKLNSKIIISSNDNHKFYGFIRGFDKHCNLMLEDVTEIWKEETTDARSLKKKVVIKEKFIPKLFFRGDAVILITIAE</sequence>
<evidence type="ECO:0000256" key="4">
    <source>
        <dbReference type="ARBA" id="ARBA00022490"/>
    </source>
</evidence>
<evidence type="ECO:0000256" key="2">
    <source>
        <dbReference type="ARBA" id="ARBA00004514"/>
    </source>
</evidence>
<geneLocation type="nucleomorph" evidence="11"/>
<evidence type="ECO:0000256" key="3">
    <source>
        <dbReference type="ARBA" id="ARBA00008146"/>
    </source>
</evidence>
<proteinExistence type="inferred from homology"/>
<dbReference type="EMBL" id="DQ158858">
    <property type="protein sequence ID" value="ABA27372.1"/>
    <property type="molecule type" value="Genomic_DNA"/>
</dbReference>
<dbReference type="PROSITE" id="PS52002">
    <property type="entry name" value="SM"/>
    <property type="match status" value="1"/>
</dbReference>
<dbReference type="SUPFAM" id="SSF50182">
    <property type="entry name" value="Sm-like ribonucleoproteins"/>
    <property type="match status" value="1"/>
</dbReference>
<keyword evidence="4" id="KW-0963">Cytoplasm</keyword>
<protein>
    <recommendedName>
        <fullName evidence="9">Small nuclear ribonucleoprotein Sm D2</fullName>
        <shortName evidence="9">Sm-D2</shortName>
    </recommendedName>
    <alternativeName>
        <fullName evidence="9">snRNP core protein D2</fullName>
    </alternativeName>
</protein>
<comment type="subcellular location">
    <subcellularLocation>
        <location evidence="2">Cytoplasm</location>
        <location evidence="2">Cytosol</location>
    </subcellularLocation>
    <subcellularLocation>
        <location evidence="1 9">Nucleus</location>
    </subcellularLocation>
</comment>
<evidence type="ECO:0000313" key="12">
    <source>
        <dbReference type="Proteomes" id="UP000243425"/>
    </source>
</evidence>
<dbReference type="GO" id="GO:0008380">
    <property type="term" value="P:RNA splicing"/>
    <property type="evidence" value="ECO:0007669"/>
    <property type="project" value="UniProtKB-KW"/>
</dbReference>
<keyword evidence="11" id="KW-0542">Nucleomorph</keyword>
<accession>Q3LVZ4</accession>
<evidence type="ECO:0000256" key="5">
    <source>
        <dbReference type="ARBA" id="ARBA00022664"/>
    </source>
</evidence>
<keyword evidence="7 9" id="KW-0539">Nucleus</keyword>
<feature type="domain" description="Sm" evidence="10">
    <location>
        <begin position="18"/>
        <end position="101"/>
    </location>
</feature>
<dbReference type="AlphaFoldDB" id="Q3LVZ4"/>
<evidence type="ECO:0000256" key="1">
    <source>
        <dbReference type="ARBA" id="ARBA00004123"/>
    </source>
</evidence>
<evidence type="ECO:0000313" key="11">
    <source>
        <dbReference type="EMBL" id="ABA27372.1"/>
    </source>
</evidence>
<name>Q3LVZ4_BIGNA</name>
<comment type="similarity">
    <text evidence="3 9">Belongs to the snRNP core protein family.</text>
</comment>
<dbReference type="Proteomes" id="UP000243425">
    <property type="component" value="Nucleomorph 3"/>
</dbReference>
<dbReference type="GO" id="GO:0006397">
    <property type="term" value="P:mRNA processing"/>
    <property type="evidence" value="ECO:0007669"/>
    <property type="project" value="UniProtKB-KW"/>
</dbReference>